<feature type="non-terminal residue" evidence="1">
    <location>
        <position position="56"/>
    </location>
</feature>
<feature type="non-terminal residue" evidence="1">
    <location>
        <position position="1"/>
    </location>
</feature>
<reference evidence="1" key="2">
    <citation type="submission" date="2023-04" db="EMBL/GenBank/DDBJ databases">
        <authorList>
            <person name="Bu L."/>
            <person name="Lu L."/>
            <person name="Laidemitt M.R."/>
            <person name="Zhang S.M."/>
            <person name="Mutuku M."/>
            <person name="Mkoji G."/>
            <person name="Steinauer M."/>
            <person name="Loker E.S."/>
        </authorList>
    </citation>
    <scope>NUCLEOTIDE SEQUENCE</scope>
    <source>
        <strain evidence="1">KasaAsao</strain>
        <tissue evidence="1">Whole Snail</tissue>
    </source>
</reference>
<evidence type="ECO:0000313" key="2">
    <source>
        <dbReference type="Proteomes" id="UP001233172"/>
    </source>
</evidence>
<dbReference type="AlphaFoldDB" id="A0AAD8C213"/>
<sequence>NLAYSFTSLISPQEASGLFSNNDESKCNFQTSQTSILIHWNMSLPFTWMRIKVNDS</sequence>
<keyword evidence="2" id="KW-1185">Reference proteome</keyword>
<comment type="caution">
    <text evidence="1">The sequence shown here is derived from an EMBL/GenBank/DDBJ whole genome shotgun (WGS) entry which is preliminary data.</text>
</comment>
<dbReference type="EMBL" id="JASAOG010000015">
    <property type="protein sequence ID" value="KAK0065051.1"/>
    <property type="molecule type" value="Genomic_DNA"/>
</dbReference>
<organism evidence="1 2">
    <name type="scientific">Biomphalaria pfeifferi</name>
    <name type="common">Bloodfluke planorb</name>
    <name type="synonym">Freshwater snail</name>
    <dbReference type="NCBI Taxonomy" id="112525"/>
    <lineage>
        <taxon>Eukaryota</taxon>
        <taxon>Metazoa</taxon>
        <taxon>Spiralia</taxon>
        <taxon>Lophotrochozoa</taxon>
        <taxon>Mollusca</taxon>
        <taxon>Gastropoda</taxon>
        <taxon>Heterobranchia</taxon>
        <taxon>Euthyneura</taxon>
        <taxon>Panpulmonata</taxon>
        <taxon>Hygrophila</taxon>
        <taxon>Lymnaeoidea</taxon>
        <taxon>Planorbidae</taxon>
        <taxon>Biomphalaria</taxon>
    </lineage>
</organism>
<reference evidence="1" key="1">
    <citation type="journal article" date="2023" name="PLoS Negl. Trop. Dis.">
        <title>A genome sequence for Biomphalaria pfeifferi, the major vector snail for the human-infecting parasite Schistosoma mansoni.</title>
        <authorList>
            <person name="Bu L."/>
            <person name="Lu L."/>
            <person name="Laidemitt M.R."/>
            <person name="Zhang S.M."/>
            <person name="Mutuku M."/>
            <person name="Mkoji G."/>
            <person name="Steinauer M."/>
            <person name="Loker E.S."/>
        </authorList>
    </citation>
    <scope>NUCLEOTIDE SEQUENCE</scope>
    <source>
        <strain evidence="1">KasaAsao</strain>
    </source>
</reference>
<gene>
    <name evidence="1" type="ORF">Bpfe_005609</name>
</gene>
<protein>
    <submittedName>
        <fullName evidence="1">Uncharacterized protein</fullName>
    </submittedName>
</protein>
<accession>A0AAD8C213</accession>
<name>A0AAD8C213_BIOPF</name>
<proteinExistence type="predicted"/>
<dbReference type="Proteomes" id="UP001233172">
    <property type="component" value="Unassembled WGS sequence"/>
</dbReference>
<evidence type="ECO:0000313" key="1">
    <source>
        <dbReference type="EMBL" id="KAK0065051.1"/>
    </source>
</evidence>